<dbReference type="EMBL" id="JBHSDK010000005">
    <property type="protein sequence ID" value="MFC4334369.1"/>
    <property type="molecule type" value="Genomic_DNA"/>
</dbReference>
<organism evidence="3 4">
    <name type="scientific">Salininema proteolyticum</name>
    <dbReference type="NCBI Taxonomy" id="1607685"/>
    <lineage>
        <taxon>Bacteria</taxon>
        <taxon>Bacillati</taxon>
        <taxon>Actinomycetota</taxon>
        <taxon>Actinomycetes</taxon>
        <taxon>Glycomycetales</taxon>
        <taxon>Glycomycetaceae</taxon>
        <taxon>Salininema</taxon>
    </lineage>
</organism>
<comment type="caution">
    <text evidence="3">The sequence shown here is derived from an EMBL/GenBank/DDBJ whole genome shotgun (WGS) entry which is preliminary data.</text>
</comment>
<reference evidence="4" key="1">
    <citation type="journal article" date="2019" name="Int. J. Syst. Evol. Microbiol.">
        <title>The Global Catalogue of Microorganisms (GCM) 10K type strain sequencing project: providing services to taxonomists for standard genome sequencing and annotation.</title>
        <authorList>
            <consortium name="The Broad Institute Genomics Platform"/>
            <consortium name="The Broad Institute Genome Sequencing Center for Infectious Disease"/>
            <person name="Wu L."/>
            <person name="Ma J."/>
        </authorList>
    </citation>
    <scope>NUCLEOTIDE SEQUENCE [LARGE SCALE GENOMIC DNA]</scope>
    <source>
        <strain evidence="4">IBRC-M 10908</strain>
    </source>
</reference>
<feature type="signal peptide" evidence="2">
    <location>
        <begin position="1"/>
        <end position="33"/>
    </location>
</feature>
<keyword evidence="2" id="KW-0732">Signal</keyword>
<evidence type="ECO:0008006" key="5">
    <source>
        <dbReference type="Google" id="ProtNLM"/>
    </source>
</evidence>
<feature type="chain" id="PRO_5045966836" description="PKD domain-containing protein" evidence="2">
    <location>
        <begin position="34"/>
        <end position="249"/>
    </location>
</feature>
<evidence type="ECO:0000256" key="1">
    <source>
        <dbReference type="SAM" id="MobiDB-lite"/>
    </source>
</evidence>
<evidence type="ECO:0000313" key="4">
    <source>
        <dbReference type="Proteomes" id="UP001595823"/>
    </source>
</evidence>
<gene>
    <name evidence="3" type="ORF">ACFPET_04060</name>
</gene>
<accession>A0ABV8TV68</accession>
<proteinExistence type="predicted"/>
<dbReference type="Proteomes" id="UP001595823">
    <property type="component" value="Unassembled WGS sequence"/>
</dbReference>
<sequence>MNLSLKRNRALFLSAAVAATMATSLGASSPLYAQSATGNTPPNAPESLTIDGQPCGPDTTVKVGAAVSWTVTATLSDDDGDNMDGILTWTDTYSGTEQSWNTAGVDGLRATWSVRSSSVPGDSYQVTAAASDRDSTGPASGGCTVLIDRTPPEQPTVTSTDYPDEGGPYGSPGEPGQFTLRSGSGDTAGYYWSFQDAVGDNDVPISTLGSAATVTLAPPNSGPITLSVWAYDDHGNISGKTTYRIFVGF</sequence>
<evidence type="ECO:0000313" key="3">
    <source>
        <dbReference type="EMBL" id="MFC4334369.1"/>
    </source>
</evidence>
<dbReference type="RefSeq" id="WP_380618109.1">
    <property type="nucleotide sequence ID" value="NZ_JBHSDK010000005.1"/>
</dbReference>
<protein>
    <recommendedName>
        <fullName evidence="5">PKD domain-containing protein</fullName>
    </recommendedName>
</protein>
<feature type="region of interest" description="Disordered" evidence="1">
    <location>
        <begin position="128"/>
        <end position="177"/>
    </location>
</feature>
<evidence type="ECO:0000256" key="2">
    <source>
        <dbReference type="SAM" id="SignalP"/>
    </source>
</evidence>
<name>A0ABV8TV68_9ACTN</name>
<keyword evidence="4" id="KW-1185">Reference proteome</keyword>